<feature type="compositionally biased region" description="Acidic residues" evidence="3">
    <location>
        <begin position="10"/>
        <end position="21"/>
    </location>
</feature>
<evidence type="ECO:0000256" key="1">
    <source>
        <dbReference type="ARBA" id="ARBA00004370"/>
    </source>
</evidence>
<dbReference type="PANTHER" id="PTHR37042">
    <property type="entry name" value="OUTER MEMBRANE PROTEIN RV1973"/>
    <property type="match status" value="1"/>
</dbReference>
<dbReference type="Proteomes" id="UP001501237">
    <property type="component" value="Unassembled WGS sequence"/>
</dbReference>
<feature type="compositionally biased region" description="Acidic residues" evidence="3">
    <location>
        <begin position="31"/>
        <end position="45"/>
    </location>
</feature>
<name>A0ABP6Q4S3_9ACTN</name>
<gene>
    <name evidence="5" type="ORF">GCM10010468_17030</name>
</gene>
<dbReference type="EMBL" id="BAAAUV010000004">
    <property type="protein sequence ID" value="GAA3203105.1"/>
    <property type="molecule type" value="Genomic_DNA"/>
</dbReference>
<evidence type="ECO:0000313" key="6">
    <source>
        <dbReference type="Proteomes" id="UP001501237"/>
    </source>
</evidence>
<dbReference type="RefSeq" id="WP_344824329.1">
    <property type="nucleotide sequence ID" value="NZ_BAAAUV010000004.1"/>
</dbReference>
<evidence type="ECO:0008006" key="7">
    <source>
        <dbReference type="Google" id="ProtNLM"/>
    </source>
</evidence>
<feature type="region of interest" description="Disordered" evidence="3">
    <location>
        <begin position="216"/>
        <end position="236"/>
    </location>
</feature>
<proteinExistence type="predicted"/>
<evidence type="ECO:0000256" key="4">
    <source>
        <dbReference type="SAM" id="Phobius"/>
    </source>
</evidence>
<sequence length="236" mass="25489">MTVKTKTEELPEAEAEAPEEPEAAKEPEAPAAEEPEAEAAAEPEVAEAAKGWRRRISPGRAISGALVAALAVLAVLGCWQWRSLAGERAERAAVERAADRFGTRFLSYDHRDVDAAKNAVTSLITGDFAESYRTQFEAGVVPSIKQLEARSTARVRSVYVGEINGNLAAAVVIVDSEMHTKAWTKWTTATHLDLKLIKQRGHWLVTDMTSAGALDEKMVDPSGKPITAEQQPAATK</sequence>
<evidence type="ECO:0000256" key="3">
    <source>
        <dbReference type="SAM" id="MobiDB-lite"/>
    </source>
</evidence>
<comment type="caution">
    <text evidence="5">The sequence shown here is derived from an EMBL/GenBank/DDBJ whole genome shotgun (WGS) entry which is preliminary data.</text>
</comment>
<feature type="transmembrane region" description="Helical" evidence="4">
    <location>
        <begin position="61"/>
        <end position="82"/>
    </location>
</feature>
<organism evidence="5 6">
    <name type="scientific">Actinocorallia longicatena</name>
    <dbReference type="NCBI Taxonomy" id="111803"/>
    <lineage>
        <taxon>Bacteria</taxon>
        <taxon>Bacillati</taxon>
        <taxon>Actinomycetota</taxon>
        <taxon>Actinomycetes</taxon>
        <taxon>Streptosporangiales</taxon>
        <taxon>Thermomonosporaceae</taxon>
        <taxon>Actinocorallia</taxon>
    </lineage>
</organism>
<accession>A0ABP6Q4S3</accession>
<evidence type="ECO:0000256" key="2">
    <source>
        <dbReference type="ARBA" id="ARBA00023136"/>
    </source>
</evidence>
<keyword evidence="2 4" id="KW-0472">Membrane</keyword>
<keyword evidence="4" id="KW-0812">Transmembrane</keyword>
<keyword evidence="6" id="KW-1185">Reference proteome</keyword>
<protein>
    <recommendedName>
        <fullName evidence="7">Mce-associated membrane protein</fullName>
    </recommendedName>
</protein>
<reference evidence="6" key="1">
    <citation type="journal article" date="2019" name="Int. J. Syst. Evol. Microbiol.">
        <title>The Global Catalogue of Microorganisms (GCM) 10K type strain sequencing project: providing services to taxonomists for standard genome sequencing and annotation.</title>
        <authorList>
            <consortium name="The Broad Institute Genomics Platform"/>
            <consortium name="The Broad Institute Genome Sequencing Center for Infectious Disease"/>
            <person name="Wu L."/>
            <person name="Ma J."/>
        </authorList>
    </citation>
    <scope>NUCLEOTIDE SEQUENCE [LARGE SCALE GENOMIC DNA]</scope>
    <source>
        <strain evidence="6">JCM 9377</strain>
    </source>
</reference>
<feature type="region of interest" description="Disordered" evidence="3">
    <location>
        <begin position="1"/>
        <end position="46"/>
    </location>
</feature>
<evidence type="ECO:0000313" key="5">
    <source>
        <dbReference type="EMBL" id="GAA3203105.1"/>
    </source>
</evidence>
<comment type="subcellular location">
    <subcellularLocation>
        <location evidence="1">Membrane</location>
    </subcellularLocation>
</comment>
<keyword evidence="4" id="KW-1133">Transmembrane helix</keyword>
<dbReference type="PANTHER" id="PTHR37042:SF4">
    <property type="entry name" value="OUTER MEMBRANE PROTEIN RV1973"/>
    <property type="match status" value="1"/>
</dbReference>